<keyword evidence="3" id="KW-1185">Reference proteome</keyword>
<dbReference type="EMBL" id="VDDC01000008">
    <property type="protein sequence ID" value="TNH40439.1"/>
    <property type="molecule type" value="Genomic_DNA"/>
</dbReference>
<organism evidence="2 3">
    <name type="scientific">Paracoccus haeundaensis</name>
    <dbReference type="NCBI Taxonomy" id="225362"/>
    <lineage>
        <taxon>Bacteria</taxon>
        <taxon>Pseudomonadati</taxon>
        <taxon>Pseudomonadota</taxon>
        <taxon>Alphaproteobacteria</taxon>
        <taxon>Rhodobacterales</taxon>
        <taxon>Paracoccaceae</taxon>
        <taxon>Paracoccus</taxon>
    </lineage>
</organism>
<dbReference type="PANTHER" id="PTHR42695">
    <property type="entry name" value="GLUTAMINE AMIDOTRANSFERASE YLR126C-RELATED"/>
    <property type="match status" value="1"/>
</dbReference>
<dbReference type="SUPFAM" id="SSF52317">
    <property type="entry name" value="Class I glutamine amidotransferase-like"/>
    <property type="match status" value="1"/>
</dbReference>
<reference evidence="2 3" key="1">
    <citation type="submission" date="2019-06" db="EMBL/GenBank/DDBJ databases">
        <authorList>
            <person name="Li J."/>
        </authorList>
    </citation>
    <scope>NUCLEOTIDE SEQUENCE [LARGE SCALE GENOMIC DNA]</scope>
    <source>
        <strain evidence="2 3">CGMCC 1.8012</strain>
    </source>
</reference>
<dbReference type="InterPro" id="IPR029062">
    <property type="entry name" value="Class_I_gatase-like"/>
</dbReference>
<evidence type="ECO:0000313" key="3">
    <source>
        <dbReference type="Proteomes" id="UP000304880"/>
    </source>
</evidence>
<gene>
    <name evidence="2" type="ORF">FHD67_04315</name>
</gene>
<dbReference type="InterPro" id="IPR044992">
    <property type="entry name" value="ChyE-like"/>
</dbReference>
<dbReference type="Gene3D" id="3.40.50.880">
    <property type="match status" value="1"/>
</dbReference>
<name>A0A5C4R917_9RHOB</name>
<sequence>MPLRILVVASETKDQRDERRRYANTASHESYALALKALRDDLEIDSTSCVESGTQMSLRDLAQFDGIVFAGSPIQMHHVSDETRRAASFMRLVFDSGTPSFGSCAGLQIAAVAAGGATGPRQPGIEAALARNILTTDDGRDHPMLAGRPPVWTAPAMHSSVVTTLPPGARVLARNADTPVEAAEIRHGNGVFWGVQYHPEITLAEVAASLRRQASDLVDVGLAASIKAVEDHADRLQALSDDPARTDLAWQLGVDDQVTDTANRMREIGNFLSALEGDALRLPHWR</sequence>
<dbReference type="GO" id="GO:0016740">
    <property type="term" value="F:transferase activity"/>
    <property type="evidence" value="ECO:0007669"/>
    <property type="project" value="UniProtKB-KW"/>
</dbReference>
<keyword evidence="2" id="KW-0315">Glutamine amidotransferase</keyword>
<dbReference type="RefSeq" id="WP_139597938.1">
    <property type="nucleotide sequence ID" value="NZ_VDDC01000008.1"/>
</dbReference>
<feature type="domain" description="Glutamine amidotransferase" evidence="1">
    <location>
        <begin position="60"/>
        <end position="205"/>
    </location>
</feature>
<proteinExistence type="predicted"/>
<protein>
    <submittedName>
        <fullName evidence="2">Type 1 glutamine amidotransferase</fullName>
    </submittedName>
</protein>
<dbReference type="GO" id="GO:0005829">
    <property type="term" value="C:cytosol"/>
    <property type="evidence" value="ECO:0007669"/>
    <property type="project" value="TreeGrafter"/>
</dbReference>
<dbReference type="InterPro" id="IPR017926">
    <property type="entry name" value="GATASE"/>
</dbReference>
<dbReference type="PANTHER" id="PTHR42695:SF5">
    <property type="entry name" value="GLUTAMINE AMIDOTRANSFERASE YLR126C-RELATED"/>
    <property type="match status" value="1"/>
</dbReference>
<comment type="caution">
    <text evidence="2">The sequence shown here is derived from an EMBL/GenBank/DDBJ whole genome shotgun (WGS) entry which is preliminary data.</text>
</comment>
<dbReference type="PROSITE" id="PS51273">
    <property type="entry name" value="GATASE_TYPE_1"/>
    <property type="match status" value="1"/>
</dbReference>
<evidence type="ECO:0000259" key="1">
    <source>
        <dbReference type="Pfam" id="PF00117"/>
    </source>
</evidence>
<evidence type="ECO:0000313" key="2">
    <source>
        <dbReference type="EMBL" id="TNH40439.1"/>
    </source>
</evidence>
<dbReference type="Proteomes" id="UP000304880">
    <property type="component" value="Unassembled WGS sequence"/>
</dbReference>
<dbReference type="Pfam" id="PF00117">
    <property type="entry name" value="GATase"/>
    <property type="match status" value="1"/>
</dbReference>
<dbReference type="AlphaFoldDB" id="A0A5C4R917"/>
<accession>A0A5C4R917</accession>
<keyword evidence="2" id="KW-0808">Transferase</keyword>